<organism evidence="2 3">
    <name type="scientific">Microbulbifer elongatus</name>
    <dbReference type="NCBI Taxonomy" id="86173"/>
    <lineage>
        <taxon>Bacteria</taxon>
        <taxon>Pseudomonadati</taxon>
        <taxon>Pseudomonadota</taxon>
        <taxon>Gammaproteobacteria</taxon>
        <taxon>Cellvibrionales</taxon>
        <taxon>Microbulbiferaceae</taxon>
        <taxon>Microbulbifer</taxon>
    </lineage>
</organism>
<feature type="domain" description="Probable zinc-binding" evidence="1">
    <location>
        <begin position="29"/>
        <end position="74"/>
    </location>
</feature>
<protein>
    <recommendedName>
        <fullName evidence="1">Probable zinc-binding domain-containing protein</fullName>
    </recommendedName>
</protein>
<proteinExistence type="predicted"/>
<dbReference type="RefSeq" id="WP_255874061.1">
    <property type="nucleotide sequence ID" value="NZ_JACASI010000017.1"/>
</dbReference>
<dbReference type="Proteomes" id="UP001205566">
    <property type="component" value="Unassembled WGS sequence"/>
</dbReference>
<dbReference type="InterPro" id="IPR025306">
    <property type="entry name" value="Zn-bnd_dom_prob"/>
</dbReference>
<sequence length="134" mass="15447">MIVPADKSKWSESSRNSYLYDSHIDHYADIPYNCYKCGDLSVFTALEQKEAFEVRKCYVWQRRTLCSSCYKELKKLKAAIKDYEKMWASEDESSKSSAPFVGEWLSALKQVHSFGKHPNGAMITHLEKHLGKNA</sequence>
<comment type="caution">
    <text evidence="2">The sequence shown here is derived from an EMBL/GenBank/DDBJ whole genome shotgun (WGS) entry which is preliminary data.</text>
</comment>
<dbReference type="EMBL" id="JACASI010000017">
    <property type="protein sequence ID" value="MCQ3829158.1"/>
    <property type="molecule type" value="Genomic_DNA"/>
</dbReference>
<evidence type="ECO:0000313" key="3">
    <source>
        <dbReference type="Proteomes" id="UP001205566"/>
    </source>
</evidence>
<name>A0ABT1NZ88_9GAMM</name>
<accession>A0ABT1NZ88</accession>
<keyword evidence="3" id="KW-1185">Reference proteome</keyword>
<reference evidence="2" key="1">
    <citation type="thesis" date="2020" institute="Technische Universitat Dresden" country="Dresden, Germany">
        <title>The Agarolytic System of Microbulbifer elongatus PORT2, Isolated from Batu Karas, Pangandaran West Java Indonesia.</title>
        <authorList>
            <person name="Anggraeni S.R."/>
        </authorList>
    </citation>
    <scope>NUCLEOTIDE SEQUENCE</scope>
    <source>
        <strain evidence="2">PORT2</strain>
    </source>
</reference>
<evidence type="ECO:0000259" key="1">
    <source>
        <dbReference type="Pfam" id="PF13451"/>
    </source>
</evidence>
<evidence type="ECO:0000313" key="2">
    <source>
        <dbReference type="EMBL" id="MCQ3829158.1"/>
    </source>
</evidence>
<dbReference type="Pfam" id="PF13451">
    <property type="entry name" value="zf_Tbcl"/>
    <property type="match status" value="1"/>
</dbReference>
<gene>
    <name evidence="2" type="ORF">HXX02_06850</name>
</gene>